<sequence>MSESVKTRKKFRIRNMSLLVTVLLFIGLFTAGSAAYDRFFSLSTFCNLLNDGSYMIIASIGITFVLLTGGIDISISSTIAFTCVFSAFLLRTGFAAGVVIPLVLLIGLLFGALMGFMIDAYKLQPFIVTLAGQFFMRGLCAVISTESIPITDDFYKKMALNKIIFAGAKIYYYVFIAAVVLIGAMFVLKYTRFGRTVYAVGGNELSASLMGLPVRKTKIMVYSISGFCAALAGVVFSFYTLAGYSLQNVGMEMDAISSAVIGGTLLTGGVGTVIGTTVGVMIQGVIQTIVTYQNLNTWWTKVFSAALLCLFIVIQRILAGRSEKIKDVRGKLEKTA</sequence>
<feature type="transmembrane region" description="Helical" evidence="6">
    <location>
        <begin position="298"/>
        <end position="319"/>
    </location>
</feature>
<evidence type="ECO:0000313" key="7">
    <source>
        <dbReference type="EMBL" id="MBW7572650.1"/>
    </source>
</evidence>
<keyword evidence="3 6" id="KW-0812">Transmembrane</keyword>
<name>A0ABS7DMW8_9FIRM</name>
<feature type="transmembrane region" description="Helical" evidence="6">
    <location>
        <begin position="256"/>
        <end position="286"/>
    </location>
</feature>
<keyword evidence="8" id="KW-1185">Reference proteome</keyword>
<feature type="transmembrane region" description="Helical" evidence="6">
    <location>
        <begin position="130"/>
        <end position="149"/>
    </location>
</feature>
<dbReference type="InterPro" id="IPR001851">
    <property type="entry name" value="ABC_transp_permease"/>
</dbReference>
<dbReference type="PANTHER" id="PTHR32196:SF63">
    <property type="entry name" value="INNER MEMBRANE ABC TRANSPORTER PERMEASE PROTEIN YJFF"/>
    <property type="match status" value="1"/>
</dbReference>
<feature type="transmembrane region" description="Helical" evidence="6">
    <location>
        <begin position="219"/>
        <end position="244"/>
    </location>
</feature>
<evidence type="ECO:0000256" key="2">
    <source>
        <dbReference type="ARBA" id="ARBA00022475"/>
    </source>
</evidence>
<protein>
    <submittedName>
        <fullName evidence="7">Sugar ABC transporter permease YjfF</fullName>
    </submittedName>
</protein>
<keyword evidence="2" id="KW-1003">Cell membrane</keyword>
<reference evidence="7 8" key="1">
    <citation type="submission" date="2021-03" db="EMBL/GenBank/DDBJ databases">
        <title>Caproiciproducens sp. nov. isolated from feces of cow.</title>
        <authorList>
            <person name="Choi J.-Y."/>
        </authorList>
    </citation>
    <scope>NUCLEOTIDE SEQUENCE [LARGE SCALE GENOMIC DNA]</scope>
    <source>
        <strain evidence="7 8">AGMB10547</strain>
    </source>
</reference>
<dbReference type="NCBIfam" id="NF008630">
    <property type="entry name" value="PRK11618.1"/>
    <property type="match status" value="1"/>
</dbReference>
<keyword evidence="4 6" id="KW-1133">Transmembrane helix</keyword>
<evidence type="ECO:0000256" key="1">
    <source>
        <dbReference type="ARBA" id="ARBA00004651"/>
    </source>
</evidence>
<organism evidence="7 8">
    <name type="scientific">Caproiciproducens faecalis</name>
    <dbReference type="NCBI Taxonomy" id="2820301"/>
    <lineage>
        <taxon>Bacteria</taxon>
        <taxon>Bacillati</taxon>
        <taxon>Bacillota</taxon>
        <taxon>Clostridia</taxon>
        <taxon>Eubacteriales</taxon>
        <taxon>Acutalibacteraceae</taxon>
        <taxon>Caproiciproducens</taxon>
    </lineage>
</organism>
<comment type="caution">
    <text evidence="7">The sequence shown here is derived from an EMBL/GenBank/DDBJ whole genome shotgun (WGS) entry which is preliminary data.</text>
</comment>
<dbReference type="Proteomes" id="UP000719942">
    <property type="component" value="Unassembled WGS sequence"/>
</dbReference>
<evidence type="ECO:0000256" key="6">
    <source>
        <dbReference type="SAM" id="Phobius"/>
    </source>
</evidence>
<evidence type="ECO:0000256" key="5">
    <source>
        <dbReference type="ARBA" id="ARBA00023136"/>
    </source>
</evidence>
<dbReference type="RefSeq" id="WP_219965040.1">
    <property type="nucleotide sequence ID" value="NZ_JAGFNZ010000002.1"/>
</dbReference>
<evidence type="ECO:0000256" key="3">
    <source>
        <dbReference type="ARBA" id="ARBA00022692"/>
    </source>
</evidence>
<dbReference type="Pfam" id="PF02653">
    <property type="entry name" value="BPD_transp_2"/>
    <property type="match status" value="1"/>
</dbReference>
<keyword evidence="5 6" id="KW-0472">Membrane</keyword>
<feature type="transmembrane region" description="Helical" evidence="6">
    <location>
        <begin position="94"/>
        <end position="118"/>
    </location>
</feature>
<dbReference type="PANTHER" id="PTHR32196">
    <property type="entry name" value="ABC TRANSPORTER PERMEASE PROTEIN YPHD-RELATED-RELATED"/>
    <property type="match status" value="1"/>
</dbReference>
<proteinExistence type="predicted"/>
<comment type="subcellular location">
    <subcellularLocation>
        <location evidence="1">Cell membrane</location>
        <topology evidence="1">Multi-pass membrane protein</topology>
    </subcellularLocation>
</comment>
<evidence type="ECO:0000256" key="4">
    <source>
        <dbReference type="ARBA" id="ARBA00022989"/>
    </source>
</evidence>
<feature type="transmembrane region" description="Helical" evidence="6">
    <location>
        <begin position="54"/>
        <end position="87"/>
    </location>
</feature>
<feature type="transmembrane region" description="Helical" evidence="6">
    <location>
        <begin position="170"/>
        <end position="188"/>
    </location>
</feature>
<gene>
    <name evidence="7" type="primary">yjfF</name>
    <name evidence="7" type="ORF">J5W02_07465</name>
</gene>
<dbReference type="EMBL" id="JAGFNZ010000002">
    <property type="protein sequence ID" value="MBW7572650.1"/>
    <property type="molecule type" value="Genomic_DNA"/>
</dbReference>
<accession>A0ABS7DMW8</accession>
<evidence type="ECO:0000313" key="8">
    <source>
        <dbReference type="Proteomes" id="UP000719942"/>
    </source>
</evidence>
<dbReference type="CDD" id="cd06579">
    <property type="entry name" value="TM_PBP1_transp_AraH_like"/>
    <property type="match status" value="1"/>
</dbReference>